<dbReference type="GeneID" id="54981991"/>
<name>A0A223VZH6_9CAUD</name>
<protein>
    <submittedName>
        <fullName evidence="1">Exonuclease</fullName>
    </submittedName>
</protein>
<dbReference type="RefSeq" id="YP_009791803.1">
    <property type="nucleotide sequence ID" value="NC_047845.1"/>
</dbReference>
<accession>A0A223VZH6</accession>
<dbReference type="EMBL" id="MF403005">
    <property type="protein sequence ID" value="ASV44563.1"/>
    <property type="molecule type" value="Genomic_DNA"/>
</dbReference>
<keyword evidence="1" id="KW-0540">Nuclease</keyword>
<evidence type="ECO:0000313" key="1">
    <source>
        <dbReference type="EMBL" id="ASV44563.1"/>
    </source>
</evidence>
<dbReference type="SUPFAM" id="SSF88723">
    <property type="entry name" value="PIN domain-like"/>
    <property type="match status" value="1"/>
</dbReference>
<dbReference type="GO" id="GO:0004527">
    <property type="term" value="F:exonuclease activity"/>
    <property type="evidence" value="ECO:0007669"/>
    <property type="project" value="UniProtKB-KW"/>
</dbReference>
<dbReference type="Proteomes" id="UP000223042">
    <property type="component" value="Segment"/>
</dbReference>
<dbReference type="InterPro" id="IPR029060">
    <property type="entry name" value="PIN-like_dom_sf"/>
</dbReference>
<keyword evidence="1" id="KW-0378">Hydrolase</keyword>
<dbReference type="Gene3D" id="3.40.50.1010">
    <property type="entry name" value="5'-nuclease"/>
    <property type="match status" value="1"/>
</dbReference>
<evidence type="ECO:0000313" key="2">
    <source>
        <dbReference type="Proteomes" id="UP000223042"/>
    </source>
</evidence>
<keyword evidence="1" id="KW-0269">Exonuclease</keyword>
<reference evidence="2" key="1">
    <citation type="submission" date="2017-06" db="EMBL/GenBank/DDBJ databases">
        <authorList>
            <person name="Spollen W.G."/>
            <person name="Givan S.A."/>
            <person name="Brown P.B."/>
            <person name="Attai H."/>
        </authorList>
    </citation>
    <scope>NUCLEOTIDE SEQUENCE [LARGE SCALE GENOMIC DNA]</scope>
</reference>
<proteinExistence type="predicted"/>
<organism evidence="1 2">
    <name type="scientific">Agrobacterium phage Atu_ph02</name>
    <dbReference type="NCBI Taxonomy" id="2024261"/>
    <lineage>
        <taxon>Viruses</taxon>
        <taxon>Duplodnaviria</taxon>
        <taxon>Heunggongvirae</taxon>
        <taxon>Uroviricota</taxon>
        <taxon>Caudoviricetes</taxon>
        <taxon>Autographivirales</taxon>
        <taxon>Dunnvirinae</taxon>
        <taxon>Atuphduovirus</taxon>
        <taxon>Atuphduovirus atuph02</taxon>
    </lineage>
</organism>
<dbReference type="KEGG" id="vg:54981991"/>
<keyword evidence="2" id="KW-1185">Reference proteome</keyword>
<sequence>MQINGIDLDGLAAHAPKVHLPDPVAGRVVHIDADFLAYQCSAEGKGEQKSWEDMKHNAGIAVNTLKLLAGATDLVLHLTPAGSDKGGRYELAIQKEYQGNRKDKEKPRYLHLMRDWLAEAYPSIQHTDCEADDGMSSHQYEAIAAGRRDLSIIASKDKDLRMVPGLQMDWDTADIGTAEDDLGRPNDYGSIYLDDSKKTKKIKGLGQKFFWGQMLTGDTADNIQGLPKAWYDGKFKPCGPVLAESLLIGINSNKDAFEFVKGLYEKYGQDIGYKHWKTGEAVAWQKVFVSEAQLLWMRKVRGDHLDVVRWFKEITR</sequence>